<comment type="subcellular location">
    <subcellularLocation>
        <location evidence="1">Cytoplasm</location>
    </subcellularLocation>
</comment>
<dbReference type="PRINTS" id="PR00598">
    <property type="entry name" value="HTHMARR"/>
</dbReference>
<dbReference type="RefSeq" id="WP_253235762.1">
    <property type="nucleotide sequence ID" value="NZ_JAMYJR010000002.1"/>
</dbReference>
<dbReference type="PROSITE" id="PS50995">
    <property type="entry name" value="HTH_MARR_2"/>
    <property type="match status" value="1"/>
</dbReference>
<evidence type="ECO:0000256" key="5">
    <source>
        <dbReference type="ARBA" id="ARBA00023163"/>
    </source>
</evidence>
<protein>
    <submittedName>
        <fullName evidence="7">MarR family transcriptional regulator</fullName>
    </submittedName>
</protein>
<dbReference type="InterPro" id="IPR000835">
    <property type="entry name" value="HTH_MarR-typ"/>
</dbReference>
<dbReference type="EMBL" id="JAMYJR010000002">
    <property type="protein sequence ID" value="MCO8269627.1"/>
    <property type="molecule type" value="Genomic_DNA"/>
</dbReference>
<dbReference type="InterPro" id="IPR036390">
    <property type="entry name" value="WH_DNA-bd_sf"/>
</dbReference>
<dbReference type="InterPro" id="IPR039422">
    <property type="entry name" value="MarR/SlyA-like"/>
</dbReference>
<dbReference type="InterPro" id="IPR036388">
    <property type="entry name" value="WH-like_DNA-bd_sf"/>
</dbReference>
<dbReference type="InterPro" id="IPR055166">
    <property type="entry name" value="Transc_reg_Sar_Rot_HTH"/>
</dbReference>
<keyword evidence="3" id="KW-0805">Transcription regulation</keyword>
<gene>
    <name evidence="7" type="ORF">M1L60_03365</name>
</gene>
<keyword evidence="4" id="KW-0238">DNA-binding</keyword>
<keyword evidence="5" id="KW-0804">Transcription</keyword>
<dbReference type="SUPFAM" id="SSF46785">
    <property type="entry name" value="Winged helix' DNA-binding domain"/>
    <property type="match status" value="1"/>
</dbReference>
<feature type="domain" description="HTH marR-type" evidence="6">
    <location>
        <begin position="8"/>
        <end position="138"/>
    </location>
</feature>
<comment type="caution">
    <text evidence="7">The sequence shown here is derived from an EMBL/GenBank/DDBJ whole genome shotgun (WGS) entry which is preliminary data.</text>
</comment>
<evidence type="ECO:0000259" key="6">
    <source>
        <dbReference type="PROSITE" id="PS50995"/>
    </source>
</evidence>
<dbReference type="PANTHER" id="PTHR33164:SF5">
    <property type="entry name" value="ORGANIC HYDROPEROXIDE RESISTANCE TRANSCRIPTIONAL REGULATOR"/>
    <property type="match status" value="1"/>
</dbReference>
<evidence type="ECO:0000256" key="2">
    <source>
        <dbReference type="ARBA" id="ARBA00022490"/>
    </source>
</evidence>
<dbReference type="SMART" id="SM00347">
    <property type="entry name" value="HTH_MARR"/>
    <property type="match status" value="1"/>
</dbReference>
<name>A0ABT1DFN7_9ACTN</name>
<sequence length="148" mass="16666">MVESTGLEQMVCFQLHAASRTMTAIYRPALDPHGLTYPQYLALRVLWHRGPTTVRDLGKLLDLDSGTLSPLLKRLETAGHVRRQRGTADERTVEIHLTDSGHHLRQELADLPRRVACTVDLTEDEFIQLHHLLGRVRGSSSGRVRGSR</sequence>
<evidence type="ECO:0000313" key="7">
    <source>
        <dbReference type="EMBL" id="MCO8269627.1"/>
    </source>
</evidence>
<dbReference type="Gene3D" id="1.10.10.10">
    <property type="entry name" value="Winged helix-like DNA-binding domain superfamily/Winged helix DNA-binding domain"/>
    <property type="match status" value="1"/>
</dbReference>
<organism evidence="7 8">
    <name type="scientific">Paractinoplanes aksuensis</name>
    <dbReference type="NCBI Taxonomy" id="2939490"/>
    <lineage>
        <taxon>Bacteria</taxon>
        <taxon>Bacillati</taxon>
        <taxon>Actinomycetota</taxon>
        <taxon>Actinomycetes</taxon>
        <taxon>Micromonosporales</taxon>
        <taxon>Micromonosporaceae</taxon>
        <taxon>Paractinoplanes</taxon>
    </lineage>
</organism>
<dbReference type="Pfam" id="PF22381">
    <property type="entry name" value="Staph_reg_Sar_Rot"/>
    <property type="match status" value="1"/>
</dbReference>
<dbReference type="PANTHER" id="PTHR33164">
    <property type="entry name" value="TRANSCRIPTIONAL REGULATOR, MARR FAMILY"/>
    <property type="match status" value="1"/>
</dbReference>
<accession>A0ABT1DFN7</accession>
<reference evidence="7 8" key="1">
    <citation type="submission" date="2022-06" db="EMBL/GenBank/DDBJ databases">
        <title>New Species of the Genus Actinoplanes, ActinopZanes ferrugineus.</title>
        <authorList>
            <person name="Ding P."/>
        </authorList>
    </citation>
    <scope>NUCLEOTIDE SEQUENCE [LARGE SCALE GENOMIC DNA]</scope>
    <source>
        <strain evidence="7 8">TRM88003</strain>
    </source>
</reference>
<proteinExistence type="predicted"/>
<evidence type="ECO:0000256" key="1">
    <source>
        <dbReference type="ARBA" id="ARBA00004496"/>
    </source>
</evidence>
<evidence type="ECO:0000256" key="3">
    <source>
        <dbReference type="ARBA" id="ARBA00023015"/>
    </source>
</evidence>
<dbReference type="Proteomes" id="UP001523369">
    <property type="component" value="Unassembled WGS sequence"/>
</dbReference>
<keyword evidence="8" id="KW-1185">Reference proteome</keyword>
<keyword evidence="2" id="KW-0963">Cytoplasm</keyword>
<evidence type="ECO:0000313" key="8">
    <source>
        <dbReference type="Proteomes" id="UP001523369"/>
    </source>
</evidence>
<evidence type="ECO:0000256" key="4">
    <source>
        <dbReference type="ARBA" id="ARBA00023125"/>
    </source>
</evidence>